<dbReference type="GO" id="GO:0005634">
    <property type="term" value="C:nucleus"/>
    <property type="evidence" value="ECO:0007669"/>
    <property type="project" value="TreeGrafter"/>
</dbReference>
<dbReference type="STRING" id="102285.A0A158QJG0"/>
<keyword evidence="2" id="KW-0378">Hydrolase</keyword>
<keyword evidence="3" id="KW-0347">Helicase</keyword>
<evidence type="ECO:0000256" key="4">
    <source>
        <dbReference type="ARBA" id="ARBA00022840"/>
    </source>
</evidence>
<evidence type="ECO:0000313" key="6">
    <source>
        <dbReference type="EMBL" id="VDO11238.1"/>
    </source>
</evidence>
<keyword evidence="1" id="KW-0547">Nucleotide-binding</keyword>
<sequence length="661" mass="73500">MVLFQKNLHCGTGLPSSDTPLKVITSTALPCCETRVSAVGITIEDIVYVVDSGQIKITTYDPSNNTSTLAPVLVSKANATQRRGRAGRVREGKCFHLFSNFSYTEVMLDFLPPEITRTRLEDVILRIKALKLGPVTTFLSGCLDPPDLETILRTLRFLRDIQALKPLPPPAQLNTSLSSSSSIPVNQLSRMSKRQRDRVMTSAIEAGKAAVATDSVSTVEEDNDVLTPLGHHLANLPLDPQCAKLLILGALFCCLQPALVVAACLSFKDPFEIPLGQEATADAKRREFAEDSQSDHWAFFTALRYPSTVSGVNILMNQSFSTVQEFRQLGHNDRWSFCRENFLNYNTMQSLSPILTKRWIAITLITVQIGGARRKDLLRLMQDFVGLLYERRYIKSEDMDDPQSNLYSHDVRIFRAIIAGAFYPNFVMASAKKSKSGGVFYRSSAAAEKIALHPKSVNNGIKPDTNIWFAFFEKIKLQHNAASTLFDTTMLNVRPIVFFSSKLDHVKVSPSISRTQQDSLLGDTDYLKVDGWITLRSSPRIPQLVESLKQCLDRLLNDKVRNPGPTNWDTSTLEGQIMQTIVDYFLNEAPPIFHSPTFLQQQAHQRRGGFGRGDYGRGRGNYGRARVNRGFVGGGRGIGPAVKAFADIPFPPPPPHPPPFP</sequence>
<dbReference type="Gene3D" id="3.40.50.300">
    <property type="entry name" value="P-loop containing nucleotide triphosphate hydrolases"/>
    <property type="match status" value="1"/>
</dbReference>
<evidence type="ECO:0000259" key="5">
    <source>
        <dbReference type="SMART" id="SM00847"/>
    </source>
</evidence>
<dbReference type="GO" id="GO:0016787">
    <property type="term" value="F:hydrolase activity"/>
    <property type="evidence" value="ECO:0007669"/>
    <property type="project" value="UniProtKB-KW"/>
</dbReference>
<dbReference type="EMBL" id="UZAE01013768">
    <property type="protein sequence ID" value="VDO11238.1"/>
    <property type="molecule type" value="Genomic_DNA"/>
</dbReference>
<dbReference type="Proteomes" id="UP000278807">
    <property type="component" value="Unassembled WGS sequence"/>
</dbReference>
<dbReference type="PANTHER" id="PTHR18934:SF237">
    <property type="entry name" value="ATP-DEPENDENT DNA_RNA HELICASE DHX36"/>
    <property type="match status" value="1"/>
</dbReference>
<dbReference type="GO" id="GO:0003723">
    <property type="term" value="F:RNA binding"/>
    <property type="evidence" value="ECO:0007669"/>
    <property type="project" value="TreeGrafter"/>
</dbReference>
<dbReference type="PANTHER" id="PTHR18934">
    <property type="entry name" value="ATP-DEPENDENT RNA HELICASE"/>
    <property type="match status" value="1"/>
</dbReference>
<dbReference type="AlphaFoldDB" id="A0A158QJG0"/>
<dbReference type="InterPro" id="IPR059023">
    <property type="entry name" value="RNA_hel_CTD"/>
</dbReference>
<dbReference type="WBParaSite" id="HNAJ_0001175301-mRNA-1">
    <property type="protein sequence ID" value="HNAJ_0001175301-mRNA-1"/>
    <property type="gene ID" value="HNAJ_0001175301"/>
</dbReference>
<feature type="domain" description="Helicase-associated" evidence="5">
    <location>
        <begin position="153"/>
        <end position="300"/>
    </location>
</feature>
<gene>
    <name evidence="6" type="ORF">HNAJ_LOCUS11743</name>
</gene>
<evidence type="ECO:0000313" key="8">
    <source>
        <dbReference type="WBParaSite" id="HNAJ_0001175301-mRNA-1"/>
    </source>
</evidence>
<dbReference type="InterPro" id="IPR027417">
    <property type="entry name" value="P-loop_NTPase"/>
</dbReference>
<dbReference type="GO" id="GO:0005524">
    <property type="term" value="F:ATP binding"/>
    <property type="evidence" value="ECO:0007669"/>
    <property type="project" value="UniProtKB-KW"/>
</dbReference>
<evidence type="ECO:0000256" key="3">
    <source>
        <dbReference type="ARBA" id="ARBA00022806"/>
    </source>
</evidence>
<reference evidence="8" key="1">
    <citation type="submission" date="2016-04" db="UniProtKB">
        <authorList>
            <consortium name="WormBaseParasite"/>
        </authorList>
    </citation>
    <scope>IDENTIFICATION</scope>
</reference>
<reference evidence="6 7" key="2">
    <citation type="submission" date="2018-11" db="EMBL/GenBank/DDBJ databases">
        <authorList>
            <consortium name="Pathogen Informatics"/>
        </authorList>
    </citation>
    <scope>NUCLEOTIDE SEQUENCE [LARGE SCALE GENOMIC DNA]</scope>
</reference>
<proteinExistence type="predicted"/>
<evidence type="ECO:0000313" key="7">
    <source>
        <dbReference type="Proteomes" id="UP000278807"/>
    </source>
</evidence>
<dbReference type="SMART" id="SM00847">
    <property type="entry name" value="HA2"/>
    <property type="match status" value="1"/>
</dbReference>
<dbReference type="InterPro" id="IPR007502">
    <property type="entry name" value="Helicase-assoc_dom"/>
</dbReference>
<dbReference type="GO" id="GO:0004386">
    <property type="term" value="F:helicase activity"/>
    <property type="evidence" value="ECO:0007669"/>
    <property type="project" value="UniProtKB-KW"/>
</dbReference>
<name>A0A158QJG0_RODNA</name>
<dbReference type="Pfam" id="PF21010">
    <property type="entry name" value="HA2_C"/>
    <property type="match status" value="1"/>
</dbReference>
<protein>
    <submittedName>
        <fullName evidence="8">HA2 domain-containing protein</fullName>
    </submittedName>
</protein>
<keyword evidence="4" id="KW-0067">ATP-binding</keyword>
<dbReference type="OrthoDB" id="5600252at2759"/>
<organism evidence="8">
    <name type="scientific">Rodentolepis nana</name>
    <name type="common">Dwarf tapeworm</name>
    <name type="synonym">Hymenolepis nana</name>
    <dbReference type="NCBI Taxonomy" id="102285"/>
    <lineage>
        <taxon>Eukaryota</taxon>
        <taxon>Metazoa</taxon>
        <taxon>Spiralia</taxon>
        <taxon>Lophotrochozoa</taxon>
        <taxon>Platyhelminthes</taxon>
        <taxon>Cestoda</taxon>
        <taxon>Eucestoda</taxon>
        <taxon>Cyclophyllidea</taxon>
        <taxon>Hymenolepididae</taxon>
        <taxon>Rodentolepis</taxon>
    </lineage>
</organism>
<evidence type="ECO:0000256" key="2">
    <source>
        <dbReference type="ARBA" id="ARBA00022801"/>
    </source>
</evidence>
<evidence type="ECO:0000256" key="1">
    <source>
        <dbReference type="ARBA" id="ARBA00022741"/>
    </source>
</evidence>
<dbReference type="SUPFAM" id="SSF52540">
    <property type="entry name" value="P-loop containing nucleoside triphosphate hydrolases"/>
    <property type="match status" value="1"/>
</dbReference>
<dbReference type="Pfam" id="PF26026">
    <property type="entry name" value="RNA_hel_CTD"/>
    <property type="match status" value="1"/>
</dbReference>
<keyword evidence="7" id="KW-1185">Reference proteome</keyword>
<dbReference type="Gene3D" id="1.20.120.1080">
    <property type="match status" value="1"/>
</dbReference>
<accession>A0A158QJG0</accession>